<protein>
    <submittedName>
        <fullName evidence="6">Uncharacterized LOC105416345</fullName>
    </submittedName>
</protein>
<feature type="compositionally biased region" description="Basic and acidic residues" evidence="4">
    <location>
        <begin position="1122"/>
        <end position="1131"/>
    </location>
</feature>
<feature type="region of interest" description="Disordered" evidence="4">
    <location>
        <begin position="369"/>
        <end position="389"/>
    </location>
</feature>
<feature type="compositionally biased region" description="Basic and acidic residues" evidence="4">
    <location>
        <begin position="1038"/>
        <end position="1050"/>
    </location>
</feature>
<dbReference type="SUPFAM" id="SSF57667">
    <property type="entry name" value="beta-beta-alpha zinc fingers"/>
    <property type="match status" value="1"/>
</dbReference>
<feature type="region of interest" description="Disordered" evidence="4">
    <location>
        <begin position="1352"/>
        <end position="1427"/>
    </location>
</feature>
<proteinExistence type="predicted"/>
<feature type="compositionally biased region" description="Basic and acidic residues" evidence="4">
    <location>
        <begin position="615"/>
        <end position="633"/>
    </location>
</feature>
<feature type="region of interest" description="Disordered" evidence="4">
    <location>
        <begin position="1030"/>
        <end position="1061"/>
    </location>
</feature>
<dbReference type="RefSeq" id="XP_029691465.1">
    <property type="nucleotide sequence ID" value="XM_029835605.1"/>
</dbReference>
<dbReference type="InterPro" id="IPR036236">
    <property type="entry name" value="Znf_C2H2_sf"/>
</dbReference>
<evidence type="ECO:0000256" key="4">
    <source>
        <dbReference type="SAM" id="MobiDB-lite"/>
    </source>
</evidence>
<keyword evidence="1" id="KW-0479">Metal-binding</keyword>
<feature type="region of interest" description="Disordered" evidence="4">
    <location>
        <begin position="1179"/>
        <end position="1228"/>
    </location>
</feature>
<name>A0A674PAH0_TAKRU</name>
<feature type="compositionally biased region" description="Polar residues" evidence="4">
    <location>
        <begin position="1132"/>
        <end position="1152"/>
    </location>
</feature>
<dbReference type="OMA" id="SFHHTII"/>
<dbReference type="PANTHER" id="PTHR17614:SF14">
    <property type="entry name" value="G PATCH DOMAIN-CONTAINING PROTEIN 8-LIKE ISOFORM X5"/>
    <property type="match status" value="1"/>
</dbReference>
<feature type="region of interest" description="Disordered" evidence="4">
    <location>
        <begin position="93"/>
        <end position="127"/>
    </location>
</feature>
<feature type="compositionally biased region" description="Basic and acidic residues" evidence="4">
    <location>
        <begin position="1288"/>
        <end position="1302"/>
    </location>
</feature>
<dbReference type="GeneTree" id="ENSGT00940000160909"/>
<feature type="region of interest" description="Disordered" evidence="4">
    <location>
        <begin position="717"/>
        <end position="737"/>
    </location>
</feature>
<feature type="compositionally biased region" description="Polar residues" evidence="4">
    <location>
        <begin position="473"/>
        <end position="482"/>
    </location>
</feature>
<accession>A0A674PAH0</accession>
<gene>
    <name evidence="6" type="primary">LOC105416345</name>
</gene>
<feature type="region of interest" description="Disordered" evidence="4">
    <location>
        <begin position="784"/>
        <end position="806"/>
    </location>
</feature>
<feature type="compositionally biased region" description="Basic and acidic residues" evidence="4">
    <location>
        <begin position="647"/>
        <end position="659"/>
    </location>
</feature>
<feature type="compositionally biased region" description="Basic residues" evidence="4">
    <location>
        <begin position="717"/>
        <end position="731"/>
    </location>
</feature>
<feature type="region of interest" description="Disordered" evidence="4">
    <location>
        <begin position="615"/>
        <end position="674"/>
    </location>
</feature>
<dbReference type="FunCoup" id="A0A674PAH0">
    <property type="interactions" value="224"/>
</dbReference>
<dbReference type="OrthoDB" id="4822at2759"/>
<feature type="compositionally biased region" description="Polar residues" evidence="4">
    <location>
        <begin position="540"/>
        <end position="560"/>
    </location>
</feature>
<feature type="region of interest" description="Disordered" evidence="4">
    <location>
        <begin position="471"/>
        <end position="501"/>
    </location>
</feature>
<feature type="compositionally biased region" description="Basic and acidic residues" evidence="4">
    <location>
        <begin position="1360"/>
        <end position="1426"/>
    </location>
</feature>
<evidence type="ECO:0000256" key="3">
    <source>
        <dbReference type="ARBA" id="ARBA00022833"/>
    </source>
</evidence>
<dbReference type="Ensembl" id="ENSTRUT00000086341.1">
    <property type="protein sequence ID" value="ENSTRUP00000082670.1"/>
    <property type="gene ID" value="ENSTRUG00000030418.1"/>
</dbReference>
<feature type="region of interest" description="Disordered" evidence="4">
    <location>
        <begin position="1288"/>
        <end position="1314"/>
    </location>
</feature>
<organism evidence="6 7">
    <name type="scientific">Takifugu rubripes</name>
    <name type="common">Japanese pufferfish</name>
    <name type="synonym">Fugu rubripes</name>
    <dbReference type="NCBI Taxonomy" id="31033"/>
    <lineage>
        <taxon>Eukaryota</taxon>
        <taxon>Metazoa</taxon>
        <taxon>Chordata</taxon>
        <taxon>Craniata</taxon>
        <taxon>Vertebrata</taxon>
        <taxon>Euteleostomi</taxon>
        <taxon>Actinopterygii</taxon>
        <taxon>Neopterygii</taxon>
        <taxon>Teleostei</taxon>
        <taxon>Neoteleostei</taxon>
        <taxon>Acanthomorphata</taxon>
        <taxon>Eupercaria</taxon>
        <taxon>Tetraodontiformes</taxon>
        <taxon>Tetradontoidea</taxon>
        <taxon>Tetraodontidae</taxon>
        <taxon>Takifugu</taxon>
    </lineage>
</organism>
<dbReference type="InParanoid" id="A0A674PAH0"/>
<dbReference type="GeneID" id="105416345"/>
<sequence length="1565" mass="174332">MACYYIVISSTHLRDGQLRNIKGVFRGPIGTHGQRNTEDGDSSFYCELCDKQYLRHQQYDNHINSYDHHHKQRLKELKQREFYRALACRRQRRRREERREERALRSLQKNEARRSGECAPGSGPMFRSTTVAVEPVSQTRTTSVQSWADMNPSSTTLETTSQDSTTKALFPLNPALETRLLCNRPWTYRQTDPNNARVTEPSILTGTQMGYKGMKAADIMPCTSKNIRNPNTNPSAETHDLNQMTWANRYLRQTTSPSFTPATVTDTANGIIKKTTTARCSPKITTTTTATVSKTSDISVERSKDARVTGGGSELQSIRPRLRPVSFSLPKRSCVLLHQSAAIFIQATRNSGLLEKEEGVMLQERIKDGEKVEDQQHKSPVSADVNNEDMDHWDMGKPPNLDSKTAIQATETAGRESDGIRTGTQTHLCNVIRVEDSVISRNEAQFSSCNGDGTGDQVCTKSGTEAHLYLNSGVPQENTPDNVATDRSKDLACSDNQPEVENQTQIIPTKLANGLQFSVMNLPGKIIFGSSEDSKESSSHTQAPNISSPSSNDGNETITLPPSRPKEPFCHVQSRDGSRVLLWPSEMVSYTKTSPSISYSINPLLYDFRAHNRAKEGGTDKKGRLEERSERIKPSVIKQADSQQRQEVMEGGREGKLDEREEDNEGGQAGNPMEVISHCSRSDTVSRRCGCRDESTLKLASEGHLELTLGLPEMVGRRRRKRGGVRRKGRRKMGEKPRRENKIINSPFQNLEKGEATDKEEKREEVMLSNLGDHRLVGGRKRGIKGEERKIQGDQTEPVRAGRNNKKTGELLSDLPLNRCNLCNQLCAQVKREANHCQFQQSDSGLGQELRTPLCRGTACNSMISPRSRSVIQMPCCPAITPGLAQDEMREIKKNTQAGIEGGRWRGEQRRNLGKAAIRGIPNAEESMCNLVISGVTFPCQEAAKPGQEIGLVRTTHTETACDPAISLIPAPFRGTAGSQTQIIPAGHRGPTRDSAPCCTTAQTRTQLEIRSLCAHVTLTGNEVSKEEMQNGAVTADTGKRKLPEAGETPRKKRKRGRRQARRITCALRNCVQQQERPPVQLITEIGVDEACMQDHEKALKLNSKDSAKVLETLSYGPTTEHSTKRSRTEENTQFSNGTIKINDGTTVNANAPFTRHDSESNNMDCSCGLDYVPFSAEGQQQSPAGITPNNSDESSGNWNPSRDDLHIKNSKGCTSKDENPPAQSNNTDRSALLLSKDLSACSKDTCTAHSQYKNRQNDSQEMSNSVISSKDKRYTIGKITQICCSKKDHSGRDKTKNEWHIDQSSNLSDSPIDCSVIDQREANGHDDIDSGQCGNSHSNHASDCNHCADADQNAAEEQTSARRRQETEQTDAEKERRKEEEKERERLKERQEEWEKTWVRRKEKEKKDRERRKERDIDHYPEKRPFFPHTHPPHCIPLHSPFLLPPSLSSSSSSTAFSFHHTIVQHHLSLLPPPSAHLPVHPYPHLHPSFSPHLSPLALNPAPAPPPPPPPPPLPPAFYAAPSFPFLDDPGPYPIPAAFHPLQSHHPSLYPPAYPAVLPLQMLF</sequence>
<feature type="region of interest" description="Disordered" evidence="4">
    <location>
        <begin position="1114"/>
        <end position="1162"/>
    </location>
</feature>
<dbReference type="PROSITE" id="PS00028">
    <property type="entry name" value="ZINC_FINGER_C2H2_1"/>
    <property type="match status" value="1"/>
</dbReference>
<reference evidence="6" key="2">
    <citation type="submission" date="2025-08" db="UniProtKB">
        <authorList>
            <consortium name="Ensembl"/>
        </authorList>
    </citation>
    <scope>IDENTIFICATION</scope>
</reference>
<reference evidence="6 7" key="1">
    <citation type="journal article" date="2011" name="Genome Biol. Evol.">
        <title>Integration of the genetic map and genome assembly of fugu facilitates insights into distinct features of genome evolution in teleosts and mammals.</title>
        <authorList>
            <person name="Kai W."/>
            <person name="Kikuchi K."/>
            <person name="Tohari S."/>
            <person name="Chew A.K."/>
            <person name="Tay A."/>
            <person name="Fujiwara A."/>
            <person name="Hosoya S."/>
            <person name="Suetake H."/>
            <person name="Naruse K."/>
            <person name="Brenner S."/>
            <person name="Suzuki Y."/>
            <person name="Venkatesh B."/>
        </authorList>
    </citation>
    <scope>NUCLEOTIDE SEQUENCE [LARGE SCALE GENOMIC DNA]</scope>
</reference>
<dbReference type="InterPro" id="IPR052445">
    <property type="entry name" value="ZnF-G_patch_domain"/>
</dbReference>
<feature type="domain" description="C2H2-type" evidence="5">
    <location>
        <begin position="46"/>
        <end position="68"/>
    </location>
</feature>
<keyword evidence="2" id="KW-0863">Zinc-finger</keyword>
<feature type="compositionally biased region" description="Basic and acidic residues" evidence="4">
    <location>
        <begin position="97"/>
        <end position="116"/>
    </location>
</feature>
<feature type="compositionally biased region" description="Polar residues" evidence="4">
    <location>
        <begin position="1179"/>
        <end position="1201"/>
    </location>
</feature>
<evidence type="ECO:0000256" key="1">
    <source>
        <dbReference type="ARBA" id="ARBA00022723"/>
    </source>
</evidence>
<feature type="region of interest" description="Disordered" evidence="4">
    <location>
        <begin position="530"/>
        <end position="572"/>
    </location>
</feature>
<dbReference type="GO" id="GO:0008270">
    <property type="term" value="F:zinc ion binding"/>
    <property type="evidence" value="ECO:0007669"/>
    <property type="project" value="UniProtKB-KW"/>
</dbReference>
<dbReference type="InterPro" id="IPR013087">
    <property type="entry name" value="Znf_C2H2_type"/>
</dbReference>
<evidence type="ECO:0000256" key="2">
    <source>
        <dbReference type="ARBA" id="ARBA00022771"/>
    </source>
</evidence>
<dbReference type="Proteomes" id="UP000005226">
    <property type="component" value="Chromosome 4"/>
</dbReference>
<evidence type="ECO:0000259" key="5">
    <source>
        <dbReference type="PROSITE" id="PS00028"/>
    </source>
</evidence>
<reference evidence="6" key="3">
    <citation type="submission" date="2025-09" db="UniProtKB">
        <authorList>
            <consortium name="Ensembl"/>
        </authorList>
    </citation>
    <scope>IDENTIFICATION</scope>
</reference>
<feature type="compositionally biased region" description="Basic residues" evidence="4">
    <location>
        <begin position="1051"/>
        <end position="1061"/>
    </location>
</feature>
<keyword evidence="7" id="KW-1185">Reference proteome</keyword>
<dbReference type="GO" id="GO:0005634">
    <property type="term" value="C:nucleus"/>
    <property type="evidence" value="ECO:0007669"/>
    <property type="project" value="TreeGrafter"/>
</dbReference>
<dbReference type="KEGG" id="tru:105416345"/>
<evidence type="ECO:0000313" key="6">
    <source>
        <dbReference type="Ensembl" id="ENSTRUP00000082670.1"/>
    </source>
</evidence>
<evidence type="ECO:0000313" key="7">
    <source>
        <dbReference type="Proteomes" id="UP000005226"/>
    </source>
</evidence>
<dbReference type="PANTHER" id="PTHR17614">
    <property type="entry name" value="ZINC FINGER-CONTAINING"/>
    <property type="match status" value="1"/>
</dbReference>
<keyword evidence="3" id="KW-0862">Zinc</keyword>